<dbReference type="PaxDb" id="55529-EKX44621"/>
<keyword evidence="3" id="KW-1185">Reference proteome</keyword>
<dbReference type="AlphaFoldDB" id="L1J7W5"/>
<dbReference type="Proteomes" id="UP000011087">
    <property type="component" value="Unassembled WGS sequence"/>
</dbReference>
<dbReference type="RefSeq" id="XP_005831601.1">
    <property type="nucleotide sequence ID" value="XM_005831544.1"/>
</dbReference>
<dbReference type="HOGENOM" id="CLU_2817866_0_0_1"/>
<name>L1J7W5_GUITC</name>
<gene>
    <name evidence="1" type="ORF">GUITHDRAFT_109397</name>
</gene>
<reference evidence="1 3" key="1">
    <citation type="journal article" date="2012" name="Nature">
        <title>Algal genomes reveal evolutionary mosaicism and the fate of nucleomorphs.</title>
        <authorList>
            <consortium name="DOE Joint Genome Institute"/>
            <person name="Curtis B.A."/>
            <person name="Tanifuji G."/>
            <person name="Burki F."/>
            <person name="Gruber A."/>
            <person name="Irimia M."/>
            <person name="Maruyama S."/>
            <person name="Arias M.C."/>
            <person name="Ball S.G."/>
            <person name="Gile G.H."/>
            <person name="Hirakawa Y."/>
            <person name="Hopkins J.F."/>
            <person name="Kuo A."/>
            <person name="Rensing S.A."/>
            <person name="Schmutz J."/>
            <person name="Symeonidi A."/>
            <person name="Elias M."/>
            <person name="Eveleigh R.J."/>
            <person name="Herman E.K."/>
            <person name="Klute M.J."/>
            <person name="Nakayama T."/>
            <person name="Obornik M."/>
            <person name="Reyes-Prieto A."/>
            <person name="Armbrust E.V."/>
            <person name="Aves S.J."/>
            <person name="Beiko R.G."/>
            <person name="Coutinho P."/>
            <person name="Dacks J.B."/>
            <person name="Durnford D.G."/>
            <person name="Fast N.M."/>
            <person name="Green B.R."/>
            <person name="Grisdale C.J."/>
            <person name="Hempel F."/>
            <person name="Henrissat B."/>
            <person name="Hoppner M.P."/>
            <person name="Ishida K."/>
            <person name="Kim E."/>
            <person name="Koreny L."/>
            <person name="Kroth P.G."/>
            <person name="Liu Y."/>
            <person name="Malik S.B."/>
            <person name="Maier U.G."/>
            <person name="McRose D."/>
            <person name="Mock T."/>
            <person name="Neilson J.A."/>
            <person name="Onodera N.T."/>
            <person name="Poole A.M."/>
            <person name="Pritham E.J."/>
            <person name="Richards T.A."/>
            <person name="Rocap G."/>
            <person name="Roy S.W."/>
            <person name="Sarai C."/>
            <person name="Schaack S."/>
            <person name="Shirato S."/>
            <person name="Slamovits C.H."/>
            <person name="Spencer D.F."/>
            <person name="Suzuki S."/>
            <person name="Worden A.Z."/>
            <person name="Zauner S."/>
            <person name="Barry K."/>
            <person name="Bell C."/>
            <person name="Bharti A.K."/>
            <person name="Crow J.A."/>
            <person name="Grimwood J."/>
            <person name="Kramer R."/>
            <person name="Lindquist E."/>
            <person name="Lucas S."/>
            <person name="Salamov A."/>
            <person name="McFadden G.I."/>
            <person name="Lane C.E."/>
            <person name="Keeling P.J."/>
            <person name="Gray M.W."/>
            <person name="Grigoriev I.V."/>
            <person name="Archibald J.M."/>
        </authorList>
    </citation>
    <scope>NUCLEOTIDE SEQUENCE</scope>
    <source>
        <strain evidence="1 3">CCMP2712</strain>
    </source>
</reference>
<reference evidence="2" key="3">
    <citation type="submission" date="2015-06" db="UniProtKB">
        <authorList>
            <consortium name="EnsemblProtists"/>
        </authorList>
    </citation>
    <scope>IDENTIFICATION</scope>
</reference>
<dbReference type="KEGG" id="gtt:GUITHDRAFT_109397"/>
<evidence type="ECO:0000313" key="1">
    <source>
        <dbReference type="EMBL" id="EKX44621.1"/>
    </source>
</evidence>
<proteinExistence type="predicted"/>
<evidence type="ECO:0000313" key="3">
    <source>
        <dbReference type="Proteomes" id="UP000011087"/>
    </source>
</evidence>
<dbReference type="EnsemblProtists" id="EKX44621">
    <property type="protein sequence ID" value="EKX44621"/>
    <property type="gene ID" value="GUITHDRAFT_109397"/>
</dbReference>
<sequence>MIFRAMLGNVLPGAGYALHVDAASHSGIFDEAGMNRPPLVYSSRKAPEGIPSAIGFNMRCWNGRQPN</sequence>
<dbReference type="EMBL" id="JH993003">
    <property type="protein sequence ID" value="EKX44621.1"/>
    <property type="molecule type" value="Genomic_DNA"/>
</dbReference>
<protein>
    <submittedName>
        <fullName evidence="1 2">Uncharacterized protein</fullName>
    </submittedName>
</protein>
<accession>L1J7W5</accession>
<organism evidence="1">
    <name type="scientific">Guillardia theta (strain CCMP2712)</name>
    <name type="common">Cryptophyte</name>
    <dbReference type="NCBI Taxonomy" id="905079"/>
    <lineage>
        <taxon>Eukaryota</taxon>
        <taxon>Cryptophyceae</taxon>
        <taxon>Pyrenomonadales</taxon>
        <taxon>Geminigeraceae</taxon>
        <taxon>Guillardia</taxon>
    </lineage>
</organism>
<dbReference type="GeneID" id="17301298"/>
<reference evidence="3" key="2">
    <citation type="submission" date="2012-11" db="EMBL/GenBank/DDBJ databases">
        <authorList>
            <person name="Kuo A."/>
            <person name="Curtis B.A."/>
            <person name="Tanifuji G."/>
            <person name="Burki F."/>
            <person name="Gruber A."/>
            <person name="Irimia M."/>
            <person name="Maruyama S."/>
            <person name="Arias M.C."/>
            <person name="Ball S.G."/>
            <person name="Gile G.H."/>
            <person name="Hirakawa Y."/>
            <person name="Hopkins J.F."/>
            <person name="Rensing S.A."/>
            <person name="Schmutz J."/>
            <person name="Symeonidi A."/>
            <person name="Elias M."/>
            <person name="Eveleigh R.J."/>
            <person name="Herman E.K."/>
            <person name="Klute M.J."/>
            <person name="Nakayama T."/>
            <person name="Obornik M."/>
            <person name="Reyes-Prieto A."/>
            <person name="Armbrust E.V."/>
            <person name="Aves S.J."/>
            <person name="Beiko R.G."/>
            <person name="Coutinho P."/>
            <person name="Dacks J.B."/>
            <person name="Durnford D.G."/>
            <person name="Fast N.M."/>
            <person name="Green B.R."/>
            <person name="Grisdale C."/>
            <person name="Hempe F."/>
            <person name="Henrissat B."/>
            <person name="Hoppner M.P."/>
            <person name="Ishida K.-I."/>
            <person name="Kim E."/>
            <person name="Koreny L."/>
            <person name="Kroth P.G."/>
            <person name="Liu Y."/>
            <person name="Malik S.-B."/>
            <person name="Maier U.G."/>
            <person name="McRose D."/>
            <person name="Mock T."/>
            <person name="Neilson J.A."/>
            <person name="Onodera N.T."/>
            <person name="Poole A.M."/>
            <person name="Pritham E.J."/>
            <person name="Richards T.A."/>
            <person name="Rocap G."/>
            <person name="Roy S.W."/>
            <person name="Sarai C."/>
            <person name="Schaack S."/>
            <person name="Shirato S."/>
            <person name="Slamovits C.H."/>
            <person name="Spencer D.F."/>
            <person name="Suzuki S."/>
            <person name="Worden A.Z."/>
            <person name="Zauner S."/>
            <person name="Barry K."/>
            <person name="Bell C."/>
            <person name="Bharti A.K."/>
            <person name="Crow J.A."/>
            <person name="Grimwood J."/>
            <person name="Kramer R."/>
            <person name="Lindquist E."/>
            <person name="Lucas S."/>
            <person name="Salamov A."/>
            <person name="McFadden G.I."/>
            <person name="Lane C.E."/>
            <person name="Keeling P.J."/>
            <person name="Gray M.W."/>
            <person name="Grigoriev I.V."/>
            <person name="Archibald J.M."/>
        </authorList>
    </citation>
    <scope>NUCLEOTIDE SEQUENCE</scope>
    <source>
        <strain evidence="3">CCMP2712</strain>
    </source>
</reference>
<evidence type="ECO:0000313" key="2">
    <source>
        <dbReference type="EnsemblProtists" id="EKX44621"/>
    </source>
</evidence>